<evidence type="ECO:0000313" key="2">
    <source>
        <dbReference type="EMBL" id="KKU76083.1"/>
    </source>
</evidence>
<dbReference type="EMBL" id="LCOK01000033">
    <property type="protein sequence ID" value="KKU76083.1"/>
    <property type="molecule type" value="Genomic_DNA"/>
</dbReference>
<keyword evidence="1" id="KW-0812">Transmembrane</keyword>
<organism evidence="2 3">
    <name type="scientific">Candidatus Giovannonibacteria bacterium GW2011_GWB1_47_6b</name>
    <dbReference type="NCBI Taxonomy" id="1618655"/>
    <lineage>
        <taxon>Bacteria</taxon>
        <taxon>Candidatus Giovannoniibacteriota</taxon>
    </lineage>
</organism>
<keyword evidence="1" id="KW-1133">Transmembrane helix</keyword>
<evidence type="ECO:0000313" key="3">
    <source>
        <dbReference type="Proteomes" id="UP000034682"/>
    </source>
</evidence>
<gene>
    <name evidence="2" type="ORF">UY02_C0033G0010</name>
</gene>
<evidence type="ECO:0000256" key="1">
    <source>
        <dbReference type="SAM" id="Phobius"/>
    </source>
</evidence>
<keyword evidence="1" id="KW-0472">Membrane</keyword>
<proteinExistence type="predicted"/>
<protein>
    <submittedName>
        <fullName evidence="2">Uncharacterized protein</fullName>
    </submittedName>
</protein>
<dbReference type="Proteomes" id="UP000034682">
    <property type="component" value="Unassembled WGS sequence"/>
</dbReference>
<accession>A0A0G1VD68</accession>
<dbReference type="AlphaFoldDB" id="A0A0G1VD68"/>
<reference evidence="2 3" key="1">
    <citation type="journal article" date="2015" name="Nature">
        <title>rRNA introns, odd ribosomes, and small enigmatic genomes across a large radiation of phyla.</title>
        <authorList>
            <person name="Brown C.T."/>
            <person name="Hug L.A."/>
            <person name="Thomas B.C."/>
            <person name="Sharon I."/>
            <person name="Castelle C.J."/>
            <person name="Singh A."/>
            <person name="Wilkins M.J."/>
            <person name="Williams K.H."/>
            <person name="Banfield J.F."/>
        </authorList>
    </citation>
    <scope>NUCLEOTIDE SEQUENCE [LARGE SCALE GENOMIC DNA]</scope>
</reference>
<comment type="caution">
    <text evidence="2">The sequence shown here is derived from an EMBL/GenBank/DDBJ whole genome shotgun (WGS) entry which is preliminary data.</text>
</comment>
<feature type="transmembrane region" description="Helical" evidence="1">
    <location>
        <begin position="47"/>
        <end position="64"/>
    </location>
</feature>
<name>A0A0G1VD68_9BACT</name>
<sequence>MYDIFSADSAINTPRVQQLRAQTVVDKGILFNALGLAIRPKHDSTPLRPLIILLVCVAIIASAFV</sequence>